<keyword evidence="4 6" id="KW-0067">ATP-binding</keyword>
<evidence type="ECO:0000256" key="7">
    <source>
        <dbReference type="RuleBase" id="RU000394"/>
    </source>
</evidence>
<dbReference type="SUPFAM" id="SSF52540">
    <property type="entry name" value="P-loop containing nucleoside triphosphate hydrolases"/>
    <property type="match status" value="1"/>
</dbReference>
<evidence type="ECO:0000256" key="3">
    <source>
        <dbReference type="ARBA" id="ARBA00022741"/>
    </source>
</evidence>
<evidence type="ECO:0000256" key="2">
    <source>
        <dbReference type="ARBA" id="ARBA00022701"/>
    </source>
</evidence>
<sequence length="683" mass="78148">MEESKIYRRPLHDVSNELIPIDQTTNLKQQKRRKLSTTTYLSSSKNTMASIIETMNSNSKVQMDDLIQLKQDKQNDLYNLNGEIWKVQTQIPDLELKIEKLNSKLQIVKTKFQSLENNIENLNIVKNHKIKSLHDSMEIFKSTIDKSFNEKLVKLSQTYEDKVTNIINSNHSKFKEEEKIISDKIIILKKSLEDYSQKHLDKAKSDCEATLKSEIQDLKIIHEEKIKSIDEEIQYLNKKIITLNEEIAQLEVQQLNNSQIINNSLNLTLQDLNESLVKVTSEELALKSQLNTLSNSKDEECNKLLALKEECRQYNHDIEIYNQQIKDEETYRRFLHNKLQEMKGNIRVFCRIKPEYENIFNHQIQSMSCTDGLKESLIISEPKVIQNSKTSSSPIKKSLKSYTFSFDKIFDENSSNGDIFEEISQLVQSSLDGFNVCIFTYGQTGSGKTFTMSNPNDGMIPRSMSQMFEKIEMLSSSIGKDYQLYGQFFEIYGDDVRDLVGIYGDELNDDEVIKPDSDINDIKMIKLTSIEQIQQLLDHATKKRATAATMANDVSSRSHSIFKVHISSYSKELSKYNIIGSLNLVDLAGSERLAHSQVTGIRLKETLAINKSLSSLGDVIASLKSKSSHIPYRNSKLTYILKDSLGGDSKTLMFVNICCLNSHFNETLSSLRFASKVNNTALK</sequence>
<evidence type="ECO:0000259" key="9">
    <source>
        <dbReference type="PROSITE" id="PS50067"/>
    </source>
</evidence>
<dbReference type="Gene3D" id="3.40.850.10">
    <property type="entry name" value="Kinesin motor domain"/>
    <property type="match status" value="1"/>
</dbReference>
<reference evidence="10" key="1">
    <citation type="submission" date="2020-11" db="EMBL/GenBank/DDBJ databases">
        <title>Kefir isolates.</title>
        <authorList>
            <person name="Marcisauskas S."/>
            <person name="Kim Y."/>
            <person name="Blasche S."/>
        </authorList>
    </citation>
    <scope>NUCLEOTIDE SEQUENCE</scope>
    <source>
        <strain evidence="10">Olga-1</strain>
    </source>
</reference>
<dbReference type="InterPro" id="IPR001752">
    <property type="entry name" value="Kinesin_motor_dom"/>
</dbReference>
<dbReference type="InterPro" id="IPR019821">
    <property type="entry name" value="Kinesin_motor_CS"/>
</dbReference>
<keyword evidence="11" id="KW-1185">Reference proteome</keyword>
<dbReference type="GO" id="GO:0007018">
    <property type="term" value="P:microtubule-based movement"/>
    <property type="evidence" value="ECO:0007669"/>
    <property type="project" value="InterPro"/>
</dbReference>
<dbReference type="InterPro" id="IPR027417">
    <property type="entry name" value="P-loop_NTPase"/>
</dbReference>
<feature type="coiled-coil region" evidence="8">
    <location>
        <begin position="91"/>
        <end position="125"/>
    </location>
</feature>
<dbReference type="GO" id="GO:0003777">
    <property type="term" value="F:microtubule motor activity"/>
    <property type="evidence" value="ECO:0007669"/>
    <property type="project" value="InterPro"/>
</dbReference>
<dbReference type="PANTHER" id="PTHR47972">
    <property type="entry name" value="KINESIN-LIKE PROTEIN KLP-3"/>
    <property type="match status" value="1"/>
</dbReference>
<keyword evidence="2 7" id="KW-0493">Microtubule</keyword>
<feature type="binding site" evidence="6">
    <location>
        <begin position="442"/>
        <end position="449"/>
    </location>
    <ligand>
        <name>ATP</name>
        <dbReference type="ChEBI" id="CHEBI:30616"/>
    </ligand>
</feature>
<accession>A0A9P7BDX7</accession>
<comment type="similarity">
    <text evidence="1">Belongs to the TRAFAC class myosin-kinesin ATPase superfamily. Kinesin family. KIN-14 subfamily.</text>
</comment>
<dbReference type="PRINTS" id="PR00380">
    <property type="entry name" value="KINESINHEAVY"/>
</dbReference>
<dbReference type="InterPro" id="IPR036961">
    <property type="entry name" value="Kinesin_motor_dom_sf"/>
</dbReference>
<protein>
    <recommendedName>
        <fullName evidence="7">Kinesin-like protein</fullName>
    </recommendedName>
</protein>
<dbReference type="PANTHER" id="PTHR47972:SF45">
    <property type="entry name" value="PROTEIN CLARET SEGREGATIONAL"/>
    <property type="match status" value="1"/>
</dbReference>
<evidence type="ECO:0000256" key="1">
    <source>
        <dbReference type="ARBA" id="ARBA00010899"/>
    </source>
</evidence>
<dbReference type="InterPro" id="IPR027640">
    <property type="entry name" value="Kinesin-like_fam"/>
</dbReference>
<evidence type="ECO:0000256" key="8">
    <source>
        <dbReference type="SAM" id="Coils"/>
    </source>
</evidence>
<dbReference type="GO" id="GO:0005524">
    <property type="term" value="F:ATP binding"/>
    <property type="evidence" value="ECO:0007669"/>
    <property type="project" value="UniProtKB-UniRule"/>
</dbReference>
<evidence type="ECO:0000256" key="5">
    <source>
        <dbReference type="ARBA" id="ARBA00023175"/>
    </source>
</evidence>
<dbReference type="OrthoDB" id="3176171at2759"/>
<keyword evidence="5 6" id="KW-0505">Motor protein</keyword>
<feature type="coiled-coil region" evidence="8">
    <location>
        <begin position="226"/>
        <end position="324"/>
    </location>
</feature>
<dbReference type="PROSITE" id="PS00411">
    <property type="entry name" value="KINESIN_MOTOR_1"/>
    <property type="match status" value="1"/>
</dbReference>
<dbReference type="PROSITE" id="PS50067">
    <property type="entry name" value="KINESIN_MOTOR_2"/>
    <property type="match status" value="1"/>
</dbReference>
<dbReference type="Pfam" id="PF00225">
    <property type="entry name" value="Kinesin"/>
    <property type="match status" value="1"/>
</dbReference>
<proteinExistence type="inferred from homology"/>
<organism evidence="10 11">
    <name type="scientific">Pichia californica</name>
    <dbReference type="NCBI Taxonomy" id="460514"/>
    <lineage>
        <taxon>Eukaryota</taxon>
        <taxon>Fungi</taxon>
        <taxon>Dikarya</taxon>
        <taxon>Ascomycota</taxon>
        <taxon>Saccharomycotina</taxon>
        <taxon>Pichiomycetes</taxon>
        <taxon>Pichiales</taxon>
        <taxon>Pichiaceae</taxon>
        <taxon>Pichia</taxon>
    </lineage>
</organism>
<keyword evidence="8" id="KW-0175">Coiled coil</keyword>
<evidence type="ECO:0000256" key="4">
    <source>
        <dbReference type="ARBA" id="ARBA00022840"/>
    </source>
</evidence>
<keyword evidence="3 6" id="KW-0547">Nucleotide-binding</keyword>
<evidence type="ECO:0000256" key="6">
    <source>
        <dbReference type="PROSITE-ProRule" id="PRU00283"/>
    </source>
</evidence>
<name>A0A9P7BDX7_9ASCO</name>
<gene>
    <name evidence="10" type="primary">KAR3</name>
    <name evidence="10" type="ORF">C6P40_002533</name>
</gene>
<dbReference type="GO" id="GO:0008017">
    <property type="term" value="F:microtubule binding"/>
    <property type="evidence" value="ECO:0007669"/>
    <property type="project" value="InterPro"/>
</dbReference>
<evidence type="ECO:0000313" key="11">
    <source>
        <dbReference type="Proteomes" id="UP000697127"/>
    </source>
</evidence>
<dbReference type="SMART" id="SM00129">
    <property type="entry name" value="KISc"/>
    <property type="match status" value="1"/>
</dbReference>
<dbReference type="AlphaFoldDB" id="A0A9P7BDX7"/>
<feature type="domain" description="Kinesin motor" evidence="9">
    <location>
        <begin position="345"/>
        <end position="680"/>
    </location>
</feature>
<evidence type="ECO:0000313" key="10">
    <source>
        <dbReference type="EMBL" id="KAG0687316.1"/>
    </source>
</evidence>
<dbReference type="Proteomes" id="UP000697127">
    <property type="component" value="Unassembled WGS sequence"/>
</dbReference>
<comment type="caution">
    <text evidence="10">The sequence shown here is derived from an EMBL/GenBank/DDBJ whole genome shotgun (WGS) entry which is preliminary data.</text>
</comment>
<dbReference type="EMBL" id="PUHW01000280">
    <property type="protein sequence ID" value="KAG0687316.1"/>
    <property type="molecule type" value="Genomic_DNA"/>
</dbReference>
<dbReference type="GO" id="GO:0005874">
    <property type="term" value="C:microtubule"/>
    <property type="evidence" value="ECO:0007669"/>
    <property type="project" value="UniProtKB-KW"/>
</dbReference>